<sequence length="283" mass="29780">MLPPQSLPTAVSPTLLLAPAVDVFARRAARFRSLAAQHSQGLWLNWLAALSEAQQSLAATPAILAVSTQTDLLAAAPAAVEQLRQLFNANAYGMDGFAVALDESLVLDQARSVVQMAAGSQLLAAAERSHFLIVAAMQVLWAQAARLRVQQPQPAQSEAHEACPCCGSAALGSIIMAGEGKAGLRYLECSLCATRWNAVRARCTLCTQGEVVQYLALEGAHAAVQAETCDCCQGYIKTFMQTKDIAVEPAADDLASLALDVLVGEQGFARGAPNLFLCEAEAA</sequence>
<dbReference type="Pfam" id="PF04216">
    <property type="entry name" value="FdhE_N"/>
    <property type="match status" value="1"/>
</dbReference>
<evidence type="ECO:0000259" key="4">
    <source>
        <dbReference type="Pfam" id="PF24860"/>
    </source>
</evidence>
<protein>
    <submittedName>
        <fullName evidence="5">Formate dehydrogenase accessory protein FdhE</fullName>
    </submittedName>
</protein>
<dbReference type="PANTHER" id="PTHR37689">
    <property type="entry name" value="PROTEIN FDHE"/>
    <property type="match status" value="1"/>
</dbReference>
<reference evidence="5 6" key="1">
    <citation type="journal article" date="2018" name="Int. J. Syst. Evol. Microbiol.">
        <title>Uliginosibacterium sediminicola sp. nov., isolated from freshwater sediment.</title>
        <authorList>
            <person name="Hwang W.M."/>
            <person name="Kim S.M."/>
            <person name="Kang K."/>
            <person name="Ahn T.Y."/>
        </authorList>
    </citation>
    <scope>NUCLEOTIDE SEQUENCE [LARGE SCALE GENOMIC DNA]</scope>
    <source>
        <strain evidence="5 6">M1-21</strain>
    </source>
</reference>
<dbReference type="InterPro" id="IPR056797">
    <property type="entry name" value="FdhE_central"/>
</dbReference>
<dbReference type="SUPFAM" id="SSF144020">
    <property type="entry name" value="FdhE-like"/>
    <property type="match status" value="1"/>
</dbReference>
<dbReference type="EMBL" id="JBDIVE010000002">
    <property type="protein sequence ID" value="MEN3067800.1"/>
    <property type="molecule type" value="Genomic_DNA"/>
</dbReference>
<dbReference type="Gene3D" id="3.90.1670.10">
    <property type="entry name" value="FdhE-like domain"/>
    <property type="match status" value="1"/>
</dbReference>
<keyword evidence="1" id="KW-0963">Cytoplasm</keyword>
<gene>
    <name evidence="5" type="ORF">ABDB84_04860</name>
</gene>
<feature type="domain" description="FdhE central" evidence="3">
    <location>
        <begin position="163"/>
        <end position="200"/>
    </location>
</feature>
<evidence type="ECO:0000313" key="6">
    <source>
        <dbReference type="Proteomes" id="UP001410394"/>
    </source>
</evidence>
<evidence type="ECO:0000256" key="1">
    <source>
        <dbReference type="ARBA" id="ARBA00022490"/>
    </source>
</evidence>
<organism evidence="5 6">
    <name type="scientific">Uliginosibacterium sediminicola</name>
    <dbReference type="NCBI Taxonomy" id="2024550"/>
    <lineage>
        <taxon>Bacteria</taxon>
        <taxon>Pseudomonadati</taxon>
        <taxon>Pseudomonadota</taxon>
        <taxon>Betaproteobacteria</taxon>
        <taxon>Rhodocyclales</taxon>
        <taxon>Zoogloeaceae</taxon>
        <taxon>Uliginosibacterium</taxon>
    </lineage>
</organism>
<feature type="domain" description="FdhE N-terminal" evidence="2">
    <location>
        <begin position="13"/>
        <end position="146"/>
    </location>
</feature>
<feature type="domain" description="FdhE C-terminal" evidence="4">
    <location>
        <begin position="202"/>
        <end position="277"/>
    </location>
</feature>
<dbReference type="InterPro" id="IPR024064">
    <property type="entry name" value="FdhE-like_sf"/>
</dbReference>
<evidence type="ECO:0000259" key="3">
    <source>
        <dbReference type="Pfam" id="PF24859"/>
    </source>
</evidence>
<dbReference type="PANTHER" id="PTHR37689:SF1">
    <property type="entry name" value="PROTEIN FDHE"/>
    <property type="match status" value="1"/>
</dbReference>
<proteinExistence type="predicted"/>
<dbReference type="InterPro" id="IPR006452">
    <property type="entry name" value="Formate_DH_accessory"/>
</dbReference>
<dbReference type="InterPro" id="IPR056796">
    <property type="entry name" value="FdhE_C"/>
</dbReference>
<keyword evidence="6" id="KW-1185">Reference proteome</keyword>
<dbReference type="Pfam" id="PF24860">
    <property type="entry name" value="FdhE_C"/>
    <property type="match status" value="1"/>
</dbReference>
<evidence type="ECO:0000259" key="2">
    <source>
        <dbReference type="Pfam" id="PF04216"/>
    </source>
</evidence>
<evidence type="ECO:0000313" key="5">
    <source>
        <dbReference type="EMBL" id="MEN3067800.1"/>
    </source>
</evidence>
<accession>A0ABU9YVR4</accession>
<dbReference type="Proteomes" id="UP001410394">
    <property type="component" value="Unassembled WGS sequence"/>
</dbReference>
<dbReference type="RefSeq" id="WP_345918565.1">
    <property type="nucleotide sequence ID" value="NZ_JBDIVE010000002.1"/>
</dbReference>
<comment type="caution">
    <text evidence="5">The sequence shown here is derived from an EMBL/GenBank/DDBJ whole genome shotgun (WGS) entry which is preliminary data.</text>
</comment>
<name>A0ABU9YVR4_9RHOO</name>
<dbReference type="CDD" id="cd16341">
    <property type="entry name" value="FdhE"/>
    <property type="match status" value="1"/>
</dbReference>
<dbReference type="InterPro" id="IPR056774">
    <property type="entry name" value="FdhE_N"/>
</dbReference>
<dbReference type="Pfam" id="PF24859">
    <property type="entry name" value="FdhE_central"/>
    <property type="match status" value="1"/>
</dbReference>